<feature type="region of interest" description="Disordered" evidence="1">
    <location>
        <begin position="412"/>
        <end position="460"/>
    </location>
</feature>
<dbReference type="Proteomes" id="UP000198992">
    <property type="component" value="Unassembled WGS sequence"/>
</dbReference>
<feature type="region of interest" description="Disordered" evidence="1">
    <location>
        <begin position="128"/>
        <end position="297"/>
    </location>
</feature>
<feature type="compositionally biased region" description="Pro residues" evidence="1">
    <location>
        <begin position="131"/>
        <end position="144"/>
    </location>
</feature>
<dbReference type="OrthoDB" id="8256189at2"/>
<protein>
    <recommendedName>
        <fullName evidence="5">Sporulation related domain-containing protein</fullName>
    </recommendedName>
</protein>
<dbReference type="EMBL" id="FNTH01000001">
    <property type="protein sequence ID" value="SEC01797.1"/>
    <property type="molecule type" value="Genomic_DNA"/>
</dbReference>
<feature type="compositionally biased region" description="Low complexity" evidence="1">
    <location>
        <begin position="212"/>
        <end position="264"/>
    </location>
</feature>
<reference evidence="3 4" key="1">
    <citation type="submission" date="2016-10" db="EMBL/GenBank/DDBJ databases">
        <authorList>
            <person name="de Groot N.N."/>
        </authorList>
    </citation>
    <scope>NUCLEOTIDE SEQUENCE [LARGE SCALE GENOMIC DNA]</scope>
    <source>
        <strain evidence="3 4">MT12</strain>
    </source>
</reference>
<organism evidence="3 4">
    <name type="scientific">Bradyrhizobium erythrophlei</name>
    <dbReference type="NCBI Taxonomy" id="1437360"/>
    <lineage>
        <taxon>Bacteria</taxon>
        <taxon>Pseudomonadati</taxon>
        <taxon>Pseudomonadota</taxon>
        <taxon>Alphaproteobacteria</taxon>
        <taxon>Hyphomicrobiales</taxon>
        <taxon>Nitrobacteraceae</taxon>
        <taxon>Bradyrhizobium</taxon>
    </lineage>
</organism>
<evidence type="ECO:0008006" key="5">
    <source>
        <dbReference type="Google" id="ProtNLM"/>
    </source>
</evidence>
<feature type="compositionally biased region" description="Polar residues" evidence="1">
    <location>
        <begin position="449"/>
        <end position="460"/>
    </location>
</feature>
<evidence type="ECO:0000313" key="3">
    <source>
        <dbReference type="EMBL" id="SEC01797.1"/>
    </source>
</evidence>
<keyword evidence="2" id="KW-0472">Membrane</keyword>
<sequence>MAKDPDNLAADFDTESTTGFLAEEDAFDRRMLWRLGSWGVAAVGAVTIAVMANQSALTLRRDQVAASDIARQAQQLQTLAKESHNETRRLASAIDTLNGDRDRLYSRVTTLEKGLDSVTGTIAKQPVAAVPAPPPAPAASPATPPASANSAPAAAAPAVAAVATTPPAASDKPVATDKVVASIDSKAPAPVEKPVAAAEKPDKKPTAAASRPPVAAEKPSASESSPPVSASAPSVASPMSAAAAAASTDEIKAAAPAPAATPAADKPLMASRDPAPNKLTEAPKPPTSSDVNAAPIPPLVITPDPDSDVEEDAPKAQIQRTEFGVDLGTANSVNGLRALWRSLLKSKANAPLAALRPIIVIKENSNGLGMQLRLVAGPLNDAGTAARICAGLSLVQRTCETAIYDGQRLALNEPPAGARPAVPHRRVAPRRAAAPPAQPVAEEKKPEPTTISSMFRRNSQ</sequence>
<name>A0A1H4P2U2_9BRAD</name>
<feature type="compositionally biased region" description="Low complexity" evidence="1">
    <location>
        <begin position="186"/>
        <end position="198"/>
    </location>
</feature>
<keyword evidence="2" id="KW-1133">Transmembrane helix</keyword>
<dbReference type="RefSeq" id="WP_092114403.1">
    <property type="nucleotide sequence ID" value="NZ_FNTH01000001.1"/>
</dbReference>
<feature type="compositionally biased region" description="Low complexity" evidence="1">
    <location>
        <begin position="145"/>
        <end position="170"/>
    </location>
</feature>
<accession>A0A1H4P2U2</accession>
<dbReference type="AlphaFoldDB" id="A0A1H4P2U2"/>
<evidence type="ECO:0000256" key="2">
    <source>
        <dbReference type="SAM" id="Phobius"/>
    </source>
</evidence>
<evidence type="ECO:0000256" key="1">
    <source>
        <dbReference type="SAM" id="MobiDB-lite"/>
    </source>
</evidence>
<proteinExistence type="predicted"/>
<evidence type="ECO:0000313" key="4">
    <source>
        <dbReference type="Proteomes" id="UP000198992"/>
    </source>
</evidence>
<feature type="transmembrane region" description="Helical" evidence="2">
    <location>
        <begin position="31"/>
        <end position="52"/>
    </location>
</feature>
<keyword evidence="2" id="KW-0812">Transmembrane</keyword>
<gene>
    <name evidence="3" type="ORF">SAMN05444164_0810</name>
</gene>